<evidence type="ECO:0000256" key="3">
    <source>
        <dbReference type="ARBA" id="ARBA00022679"/>
    </source>
</evidence>
<dbReference type="InterPro" id="IPR043502">
    <property type="entry name" value="DNA/RNA_pol_sf"/>
</dbReference>
<dbReference type="Proteomes" id="UP000050525">
    <property type="component" value="Unassembled WGS sequence"/>
</dbReference>
<evidence type="ECO:0000256" key="7">
    <source>
        <dbReference type="ARBA" id="ARBA00022801"/>
    </source>
</evidence>
<organism evidence="11 12">
    <name type="scientific">Alligator mississippiensis</name>
    <name type="common">American alligator</name>
    <dbReference type="NCBI Taxonomy" id="8496"/>
    <lineage>
        <taxon>Eukaryota</taxon>
        <taxon>Metazoa</taxon>
        <taxon>Chordata</taxon>
        <taxon>Craniata</taxon>
        <taxon>Vertebrata</taxon>
        <taxon>Euteleostomi</taxon>
        <taxon>Archelosauria</taxon>
        <taxon>Archosauria</taxon>
        <taxon>Crocodylia</taxon>
        <taxon>Alligatoridae</taxon>
        <taxon>Alligatorinae</taxon>
        <taxon>Alligator</taxon>
    </lineage>
</organism>
<dbReference type="InterPro" id="IPR043128">
    <property type="entry name" value="Rev_trsase/Diguanyl_cyclase"/>
</dbReference>
<evidence type="ECO:0000256" key="9">
    <source>
        <dbReference type="SAM" id="MobiDB-lite"/>
    </source>
</evidence>
<dbReference type="FunFam" id="3.10.20.370:FF:000001">
    <property type="entry name" value="Retrovirus-related Pol polyprotein from transposon 17.6-like protein"/>
    <property type="match status" value="1"/>
</dbReference>
<dbReference type="Gene3D" id="3.10.20.370">
    <property type="match status" value="1"/>
</dbReference>
<keyword evidence="5" id="KW-0540">Nuclease</keyword>
<dbReference type="PROSITE" id="PS50878">
    <property type="entry name" value="RT_POL"/>
    <property type="match status" value="1"/>
</dbReference>
<evidence type="ECO:0000259" key="10">
    <source>
        <dbReference type="PROSITE" id="PS50878"/>
    </source>
</evidence>
<dbReference type="FunFam" id="3.30.70.270:FF:000063">
    <property type="entry name" value="Zinc knuckle domaincontaining protein"/>
    <property type="match status" value="1"/>
</dbReference>
<sequence length="427" mass="48364">MLAGIPRVVPYFDDVLIMGPSREKLTERLREVLQRFDKAGVRVKREKCQLGVSSINLLGYQIDDSGIHPFEDKVKAIHDVPIPKCNQDLQEFLGRLNFYHIFLKDKATIAEPLHHLLDKGAQWKWTCQHNEAFQGFKKLPTSDSVLVHYGKQKPLSITCNASPFGVGTVLSHTLLDGTDTPVAFYSRTMTSTERNYAQIDKEALAIIAGVKKIHNYVYGHKFEIRIDHKPLLRIFTTDKPTPILSPCMQHWSIMLNAYDYILMYKPGKTIANADALSRLPLQIPDCTTPLPAEVLMLESMPEAPLQDDQIARITEKDSILARVLNWETVFARNYRTGPQRVQSKIVSATGPISYTVQTDNEQVCRRHVDQLYGRSSIDNPTPEQPPSTNPPLTDMDSLGKCLPVSTTLFHHRRKLFDQKYRISGGTS</sequence>
<keyword evidence="6" id="KW-0255">Endonuclease</keyword>
<dbReference type="EC" id="3.1.26.4" evidence="2"/>
<dbReference type="PANTHER" id="PTHR37984">
    <property type="entry name" value="PROTEIN CBG26694"/>
    <property type="match status" value="1"/>
</dbReference>
<proteinExistence type="inferred from homology"/>
<evidence type="ECO:0000256" key="2">
    <source>
        <dbReference type="ARBA" id="ARBA00012180"/>
    </source>
</evidence>
<evidence type="ECO:0000313" key="12">
    <source>
        <dbReference type="Proteomes" id="UP000050525"/>
    </source>
</evidence>
<evidence type="ECO:0000313" key="11">
    <source>
        <dbReference type="EMBL" id="KYO45830.1"/>
    </source>
</evidence>
<comment type="similarity">
    <text evidence="1">Belongs to the beta type-B retroviral polymerase family. HERV class-II K(HML-2) pol subfamily.</text>
</comment>
<keyword evidence="4" id="KW-0548">Nucleotidyltransferase</keyword>
<evidence type="ECO:0000256" key="5">
    <source>
        <dbReference type="ARBA" id="ARBA00022722"/>
    </source>
</evidence>
<dbReference type="InterPro" id="IPR000477">
    <property type="entry name" value="RT_dom"/>
</dbReference>
<dbReference type="CDD" id="cd09274">
    <property type="entry name" value="RNase_HI_RT_Ty3"/>
    <property type="match status" value="1"/>
</dbReference>
<dbReference type="Pfam" id="PF00078">
    <property type="entry name" value="RVT_1"/>
    <property type="match status" value="1"/>
</dbReference>
<evidence type="ECO:0000256" key="8">
    <source>
        <dbReference type="ARBA" id="ARBA00022918"/>
    </source>
</evidence>
<dbReference type="STRING" id="8496.A0A151PA33"/>
<name>A0A151PA33_ALLMI</name>
<dbReference type="Pfam" id="PF17917">
    <property type="entry name" value="RT_RNaseH"/>
    <property type="match status" value="1"/>
</dbReference>
<gene>
    <name evidence="11" type="ORF">Y1Q_0021468</name>
</gene>
<dbReference type="PANTHER" id="PTHR37984:SF12">
    <property type="entry name" value="RIBONUCLEASE H"/>
    <property type="match status" value="1"/>
</dbReference>
<feature type="region of interest" description="Disordered" evidence="9">
    <location>
        <begin position="373"/>
        <end position="397"/>
    </location>
</feature>
<feature type="domain" description="Reverse transcriptase" evidence="10">
    <location>
        <begin position="1"/>
        <end position="62"/>
    </location>
</feature>
<keyword evidence="12" id="KW-1185">Reference proteome</keyword>
<evidence type="ECO:0000256" key="1">
    <source>
        <dbReference type="ARBA" id="ARBA00010879"/>
    </source>
</evidence>
<evidence type="ECO:0000256" key="6">
    <source>
        <dbReference type="ARBA" id="ARBA00022759"/>
    </source>
</evidence>
<accession>A0A151PA33</accession>
<dbReference type="AlphaFoldDB" id="A0A151PA33"/>
<protein>
    <recommendedName>
        <fullName evidence="2">ribonuclease H</fullName>
        <ecNumber evidence="2">3.1.26.4</ecNumber>
    </recommendedName>
</protein>
<dbReference type="GO" id="GO:0004523">
    <property type="term" value="F:RNA-DNA hybrid ribonuclease activity"/>
    <property type="evidence" value="ECO:0007669"/>
    <property type="project" value="UniProtKB-EC"/>
</dbReference>
<keyword evidence="7" id="KW-0378">Hydrolase</keyword>
<evidence type="ECO:0000256" key="4">
    <source>
        <dbReference type="ARBA" id="ARBA00022695"/>
    </source>
</evidence>
<dbReference type="InterPro" id="IPR041373">
    <property type="entry name" value="RT_RNaseH"/>
</dbReference>
<comment type="caution">
    <text evidence="11">The sequence shown here is derived from an EMBL/GenBank/DDBJ whole genome shotgun (WGS) entry which is preliminary data.</text>
</comment>
<keyword evidence="3" id="KW-0808">Transferase</keyword>
<keyword evidence="8" id="KW-0695">RNA-directed DNA polymerase</keyword>
<dbReference type="SUPFAM" id="SSF56672">
    <property type="entry name" value="DNA/RNA polymerases"/>
    <property type="match status" value="1"/>
</dbReference>
<dbReference type="EMBL" id="AKHW03000533">
    <property type="protein sequence ID" value="KYO45830.1"/>
    <property type="molecule type" value="Genomic_DNA"/>
</dbReference>
<dbReference type="InterPro" id="IPR050951">
    <property type="entry name" value="Retrovirus_Pol_polyprotein"/>
</dbReference>
<dbReference type="Gene3D" id="3.30.70.270">
    <property type="match status" value="2"/>
</dbReference>
<reference evidence="11 12" key="1">
    <citation type="journal article" date="2012" name="Genome Biol.">
        <title>Sequencing three crocodilian genomes to illuminate the evolution of archosaurs and amniotes.</title>
        <authorList>
            <person name="St John J.A."/>
            <person name="Braun E.L."/>
            <person name="Isberg S.R."/>
            <person name="Miles L.G."/>
            <person name="Chong A.Y."/>
            <person name="Gongora J."/>
            <person name="Dalzell P."/>
            <person name="Moran C."/>
            <person name="Bed'hom B."/>
            <person name="Abzhanov A."/>
            <person name="Burgess S.C."/>
            <person name="Cooksey A.M."/>
            <person name="Castoe T.A."/>
            <person name="Crawford N.G."/>
            <person name="Densmore L.D."/>
            <person name="Drew J.C."/>
            <person name="Edwards S.V."/>
            <person name="Faircloth B.C."/>
            <person name="Fujita M.K."/>
            <person name="Greenwold M.J."/>
            <person name="Hoffmann F.G."/>
            <person name="Howard J.M."/>
            <person name="Iguchi T."/>
            <person name="Janes D.E."/>
            <person name="Khan S.Y."/>
            <person name="Kohno S."/>
            <person name="de Koning A.J."/>
            <person name="Lance S.L."/>
            <person name="McCarthy F.M."/>
            <person name="McCormack J.E."/>
            <person name="Merchant M.E."/>
            <person name="Peterson D.G."/>
            <person name="Pollock D.D."/>
            <person name="Pourmand N."/>
            <person name="Raney B.J."/>
            <person name="Roessler K.A."/>
            <person name="Sanford J.R."/>
            <person name="Sawyer R.H."/>
            <person name="Schmidt C.J."/>
            <person name="Triplett E.W."/>
            <person name="Tuberville T.D."/>
            <person name="Venegas-Anaya M."/>
            <person name="Howard J.T."/>
            <person name="Jarvis E.D."/>
            <person name="Guillette L.J.Jr."/>
            <person name="Glenn T.C."/>
            <person name="Green R.E."/>
            <person name="Ray D.A."/>
        </authorList>
    </citation>
    <scope>NUCLEOTIDE SEQUENCE [LARGE SCALE GENOMIC DNA]</scope>
    <source>
        <strain evidence="11">KSC_2009_1</strain>
    </source>
</reference>